<proteinExistence type="predicted"/>
<reference evidence="1" key="1">
    <citation type="journal article" date="2021" name="Proc. Natl. Acad. Sci. U.S.A.">
        <title>A Catalog of Tens of Thousands of Viruses from Human Metagenomes Reveals Hidden Associations with Chronic Diseases.</title>
        <authorList>
            <person name="Tisza M.J."/>
            <person name="Buck C.B."/>
        </authorList>
    </citation>
    <scope>NUCLEOTIDE SEQUENCE</scope>
    <source>
        <strain evidence="1">Ctr0N4</strain>
    </source>
</reference>
<organism evidence="1">
    <name type="scientific">Siphoviridae sp. ctr0N4</name>
    <dbReference type="NCBI Taxonomy" id="2826473"/>
    <lineage>
        <taxon>Viruses</taxon>
        <taxon>Duplodnaviria</taxon>
        <taxon>Heunggongvirae</taxon>
        <taxon>Uroviricota</taxon>
        <taxon>Caudoviricetes</taxon>
    </lineage>
</organism>
<name>A0A8S5M0E6_9CAUD</name>
<protein>
    <submittedName>
        <fullName evidence="1">Uncharacterized protein</fullName>
    </submittedName>
</protein>
<accession>A0A8S5M0E6</accession>
<dbReference type="EMBL" id="BK014786">
    <property type="protein sequence ID" value="DAD75608.1"/>
    <property type="molecule type" value="Genomic_DNA"/>
</dbReference>
<evidence type="ECO:0000313" key="1">
    <source>
        <dbReference type="EMBL" id="DAD75608.1"/>
    </source>
</evidence>
<sequence>MDRRPPARRDFFFISEKGACDGKDRIDRTTA</sequence>